<evidence type="ECO:0000259" key="4">
    <source>
        <dbReference type="PROSITE" id="PS51891"/>
    </source>
</evidence>
<dbReference type="OrthoDB" id="2993351at2759"/>
<protein>
    <recommendedName>
        <fullName evidence="4">CENP-V/GFA domain-containing protein</fullName>
    </recommendedName>
</protein>
<dbReference type="PANTHER" id="PTHR28620">
    <property type="entry name" value="CENTROMERE PROTEIN V"/>
    <property type="match status" value="1"/>
</dbReference>
<comment type="similarity">
    <text evidence="1">Belongs to the Gfa family.</text>
</comment>
<dbReference type="AlphaFoldDB" id="A0A166AS36"/>
<dbReference type="GO" id="GO:0016846">
    <property type="term" value="F:carbon-sulfur lyase activity"/>
    <property type="evidence" value="ECO:0007669"/>
    <property type="project" value="InterPro"/>
</dbReference>
<evidence type="ECO:0000256" key="1">
    <source>
        <dbReference type="ARBA" id="ARBA00005495"/>
    </source>
</evidence>
<gene>
    <name evidence="5" type="ORF">EXIGLDRAFT_766925</name>
</gene>
<evidence type="ECO:0000313" key="5">
    <source>
        <dbReference type="EMBL" id="KZV94639.1"/>
    </source>
</evidence>
<dbReference type="Proteomes" id="UP000077266">
    <property type="component" value="Unassembled WGS sequence"/>
</dbReference>
<sequence length="152" mass="16807">MAQFIPTPPNNFTPITRSGGCICGAHRYAYTGAPVEELEVLSCNCGMCTDKGSLNLYLKPEGLTWTKGSWDTLKQYKWYADYYEKHIICHFCETCGTFFGGAGPGYVMLNARTFDRVDTAELKIKPFNARGRTAKMDAEDAARKEPAVAVGV</sequence>
<dbReference type="InParanoid" id="A0A166AS36"/>
<evidence type="ECO:0000313" key="6">
    <source>
        <dbReference type="Proteomes" id="UP000077266"/>
    </source>
</evidence>
<dbReference type="InterPro" id="IPR006913">
    <property type="entry name" value="CENP-V/GFA"/>
</dbReference>
<dbReference type="InterPro" id="IPR052355">
    <property type="entry name" value="CENP-V-like"/>
</dbReference>
<dbReference type="PANTHER" id="PTHR28620:SF1">
    <property type="entry name" value="CENP-V_GFA DOMAIN-CONTAINING PROTEIN"/>
    <property type="match status" value="1"/>
</dbReference>
<dbReference type="Gene3D" id="2.170.150.70">
    <property type="match status" value="1"/>
</dbReference>
<proteinExistence type="inferred from homology"/>
<dbReference type="EMBL" id="KV425969">
    <property type="protein sequence ID" value="KZV94639.1"/>
    <property type="molecule type" value="Genomic_DNA"/>
</dbReference>
<dbReference type="PROSITE" id="PS51891">
    <property type="entry name" value="CENP_V_GFA"/>
    <property type="match status" value="1"/>
</dbReference>
<feature type="domain" description="CENP-V/GFA" evidence="4">
    <location>
        <begin position="17"/>
        <end position="128"/>
    </location>
</feature>
<accession>A0A166AS36</accession>
<reference evidence="5 6" key="1">
    <citation type="journal article" date="2016" name="Mol. Biol. Evol.">
        <title>Comparative Genomics of Early-Diverging Mushroom-Forming Fungi Provides Insights into the Origins of Lignocellulose Decay Capabilities.</title>
        <authorList>
            <person name="Nagy L.G."/>
            <person name="Riley R."/>
            <person name="Tritt A."/>
            <person name="Adam C."/>
            <person name="Daum C."/>
            <person name="Floudas D."/>
            <person name="Sun H."/>
            <person name="Yadav J.S."/>
            <person name="Pangilinan J."/>
            <person name="Larsson K.H."/>
            <person name="Matsuura K."/>
            <person name="Barry K."/>
            <person name="Labutti K."/>
            <person name="Kuo R."/>
            <person name="Ohm R.A."/>
            <person name="Bhattacharya S.S."/>
            <person name="Shirouzu T."/>
            <person name="Yoshinaga Y."/>
            <person name="Martin F.M."/>
            <person name="Grigoriev I.V."/>
            <person name="Hibbett D.S."/>
        </authorList>
    </citation>
    <scope>NUCLEOTIDE SEQUENCE [LARGE SCALE GENOMIC DNA]</scope>
    <source>
        <strain evidence="5 6">HHB12029</strain>
    </source>
</reference>
<evidence type="ECO:0000256" key="3">
    <source>
        <dbReference type="ARBA" id="ARBA00022833"/>
    </source>
</evidence>
<dbReference type="STRING" id="1314781.A0A166AS36"/>
<dbReference type="InterPro" id="IPR011057">
    <property type="entry name" value="Mss4-like_sf"/>
</dbReference>
<keyword evidence="6" id="KW-1185">Reference proteome</keyword>
<name>A0A166AS36_EXIGL</name>
<dbReference type="GO" id="GO:0046872">
    <property type="term" value="F:metal ion binding"/>
    <property type="evidence" value="ECO:0007669"/>
    <property type="project" value="UniProtKB-KW"/>
</dbReference>
<keyword evidence="2" id="KW-0479">Metal-binding</keyword>
<organism evidence="5 6">
    <name type="scientific">Exidia glandulosa HHB12029</name>
    <dbReference type="NCBI Taxonomy" id="1314781"/>
    <lineage>
        <taxon>Eukaryota</taxon>
        <taxon>Fungi</taxon>
        <taxon>Dikarya</taxon>
        <taxon>Basidiomycota</taxon>
        <taxon>Agaricomycotina</taxon>
        <taxon>Agaricomycetes</taxon>
        <taxon>Auriculariales</taxon>
        <taxon>Exidiaceae</taxon>
        <taxon>Exidia</taxon>
    </lineage>
</organism>
<dbReference type="Pfam" id="PF04828">
    <property type="entry name" value="GFA"/>
    <property type="match status" value="1"/>
</dbReference>
<keyword evidence="3" id="KW-0862">Zinc</keyword>
<evidence type="ECO:0000256" key="2">
    <source>
        <dbReference type="ARBA" id="ARBA00022723"/>
    </source>
</evidence>
<dbReference type="SUPFAM" id="SSF51316">
    <property type="entry name" value="Mss4-like"/>
    <property type="match status" value="1"/>
</dbReference>